<protein>
    <submittedName>
        <fullName evidence="1">Uncharacterized protein</fullName>
    </submittedName>
</protein>
<dbReference type="RefSeq" id="WP_179492068.1">
    <property type="nucleotide sequence ID" value="NZ_JACCCW010000002.1"/>
</dbReference>
<sequence length="131" mass="15436">MLRIDSPILSNRERYEEDKRWFKDNPKRRMFFRSEIDEFDPVTIPMSERLQMPRLHVLVTEIAPSVHSVQPIYRGKQFWNHHLDSDSAVASVLVEMQQQRGYDAKEFSEFLDRVAAKNKAFAVMNATGKVH</sequence>
<name>A0A7Y9PIK4_9BACT</name>
<keyword evidence="2" id="KW-1185">Reference proteome</keyword>
<accession>A0A7Y9PIK4</accession>
<gene>
    <name evidence="1" type="ORF">HDF17_002893</name>
</gene>
<evidence type="ECO:0000313" key="1">
    <source>
        <dbReference type="EMBL" id="NYF80573.1"/>
    </source>
</evidence>
<dbReference type="Proteomes" id="UP000589520">
    <property type="component" value="Unassembled WGS sequence"/>
</dbReference>
<organism evidence="1 2">
    <name type="scientific">Granulicella arctica</name>
    <dbReference type="NCBI Taxonomy" id="940613"/>
    <lineage>
        <taxon>Bacteria</taxon>
        <taxon>Pseudomonadati</taxon>
        <taxon>Acidobacteriota</taxon>
        <taxon>Terriglobia</taxon>
        <taxon>Terriglobales</taxon>
        <taxon>Acidobacteriaceae</taxon>
        <taxon>Granulicella</taxon>
    </lineage>
</organism>
<dbReference type="AlphaFoldDB" id="A0A7Y9PIK4"/>
<evidence type="ECO:0000313" key="2">
    <source>
        <dbReference type="Proteomes" id="UP000589520"/>
    </source>
</evidence>
<dbReference type="EMBL" id="JACCCW010000002">
    <property type="protein sequence ID" value="NYF80573.1"/>
    <property type="molecule type" value="Genomic_DNA"/>
</dbReference>
<proteinExistence type="predicted"/>
<reference evidence="1 2" key="1">
    <citation type="submission" date="2020-07" db="EMBL/GenBank/DDBJ databases">
        <title>Genomic Encyclopedia of Type Strains, Phase IV (KMG-V): Genome sequencing to study the core and pangenomes of soil and plant-associated prokaryotes.</title>
        <authorList>
            <person name="Whitman W."/>
        </authorList>
    </citation>
    <scope>NUCLEOTIDE SEQUENCE [LARGE SCALE GENOMIC DNA]</scope>
    <source>
        <strain evidence="1 2">X4EP2</strain>
    </source>
</reference>
<comment type="caution">
    <text evidence="1">The sequence shown here is derived from an EMBL/GenBank/DDBJ whole genome shotgun (WGS) entry which is preliminary data.</text>
</comment>